<dbReference type="SUPFAM" id="SSF53383">
    <property type="entry name" value="PLP-dependent transferases"/>
    <property type="match status" value="1"/>
</dbReference>
<protein>
    <recommendedName>
        <fullName evidence="3">cysteine desulfurase</fullName>
        <ecNumber evidence="3">2.8.1.7</ecNumber>
    </recommendedName>
</protein>
<evidence type="ECO:0000256" key="2">
    <source>
        <dbReference type="ARBA" id="ARBA00010447"/>
    </source>
</evidence>
<sequence length="416" mass="44119">MTSDVRDHFPVLAQQVEGHALAYLDNAATTQKPRQVLDAVVRYYSESNANVGRSVHAMSMRATDAYEAARETVRAFVNAADAAEIVFTKGTTESVNLVAEGFAAQMVSAGDEIVVSGMEHHSNLLPWRRLCERKGAVLRVVPTDADGELSAEAFAGHLTPRTRFAAVAHVSNVQGTVNPVREIAAATRARGVPLLVDGAQAVAHRPVDVQALGADFYCFSGHKMYGPMGIGVLYGRAELLERMDPLLVGGGMVKEVTVEGPLAVAKAPTLFEGGTPNIAGAVGLAAAVEYLSALGMDRVRDHDAELTARAAAGLRALDGVRVFGAQQPSGGLISFGVDGLHPYDVGNHLSAHGVMVRTGVHCAMPFVDSLGVVGTVRASFGVYNTPEEVDRLVERVATAEKGFWSNEHPTQRFLSL</sequence>
<dbReference type="NCBIfam" id="TIGR01979">
    <property type="entry name" value="sufS"/>
    <property type="match status" value="1"/>
</dbReference>
<comment type="cofactor">
    <cofactor evidence="1">
        <name>pyridoxal 5'-phosphate</name>
        <dbReference type="ChEBI" id="CHEBI:597326"/>
    </cofactor>
</comment>
<comment type="catalytic activity">
    <reaction evidence="6">
        <text>(sulfur carrier)-H + L-cysteine = (sulfur carrier)-SH + L-alanine</text>
        <dbReference type="Rhea" id="RHEA:43892"/>
        <dbReference type="Rhea" id="RHEA-COMP:14737"/>
        <dbReference type="Rhea" id="RHEA-COMP:14739"/>
        <dbReference type="ChEBI" id="CHEBI:29917"/>
        <dbReference type="ChEBI" id="CHEBI:35235"/>
        <dbReference type="ChEBI" id="CHEBI:57972"/>
        <dbReference type="ChEBI" id="CHEBI:64428"/>
        <dbReference type="EC" id="2.8.1.7"/>
    </reaction>
</comment>
<gene>
    <name evidence="8" type="ORF">K1J60_26365</name>
</gene>
<dbReference type="RefSeq" id="WP_220648355.1">
    <property type="nucleotide sequence ID" value="NZ_CP080647.1"/>
</dbReference>
<dbReference type="Proteomes" id="UP000827138">
    <property type="component" value="Chromosome"/>
</dbReference>
<keyword evidence="9" id="KW-1185">Reference proteome</keyword>
<evidence type="ECO:0000256" key="6">
    <source>
        <dbReference type="ARBA" id="ARBA00050776"/>
    </source>
</evidence>
<dbReference type="Gene3D" id="3.40.640.10">
    <property type="entry name" value="Type I PLP-dependent aspartate aminotransferase-like (Major domain)"/>
    <property type="match status" value="1"/>
</dbReference>
<evidence type="ECO:0000256" key="4">
    <source>
        <dbReference type="ARBA" id="ARBA00022679"/>
    </source>
</evidence>
<evidence type="ECO:0000313" key="9">
    <source>
        <dbReference type="Proteomes" id="UP000827138"/>
    </source>
</evidence>
<keyword evidence="5" id="KW-0663">Pyridoxal phosphate</keyword>
<comment type="similarity">
    <text evidence="2">Belongs to the class-V pyridoxal-phosphate-dependent aminotransferase family. Csd subfamily.</text>
</comment>
<dbReference type="Pfam" id="PF00266">
    <property type="entry name" value="Aminotran_5"/>
    <property type="match status" value="1"/>
</dbReference>
<dbReference type="InterPro" id="IPR015424">
    <property type="entry name" value="PyrdxlP-dep_Trfase"/>
</dbReference>
<keyword evidence="4" id="KW-0808">Transferase</keyword>
<dbReference type="InterPro" id="IPR016454">
    <property type="entry name" value="Cysteine_dSase"/>
</dbReference>
<dbReference type="InterPro" id="IPR010970">
    <property type="entry name" value="Cys_dSase_SufS"/>
</dbReference>
<reference evidence="8 9" key="1">
    <citation type="submission" date="2021-08" db="EMBL/GenBank/DDBJ databases">
        <authorList>
            <person name="Ping M."/>
        </authorList>
    </citation>
    <scope>NUCLEOTIDE SEQUENCE [LARGE SCALE GENOMIC DNA]</scope>
    <source>
        <strain evidence="8 9">MG28</strain>
    </source>
</reference>
<dbReference type="InterPro" id="IPR015422">
    <property type="entry name" value="PyrdxlP-dep_Trfase_small"/>
</dbReference>
<evidence type="ECO:0000259" key="7">
    <source>
        <dbReference type="Pfam" id="PF00266"/>
    </source>
</evidence>
<name>A0ABX8XUI1_9ACTN</name>
<dbReference type="Gene3D" id="3.90.1150.10">
    <property type="entry name" value="Aspartate Aminotransferase, domain 1"/>
    <property type="match status" value="1"/>
</dbReference>
<dbReference type="InterPro" id="IPR015421">
    <property type="entry name" value="PyrdxlP-dep_Trfase_major"/>
</dbReference>
<dbReference type="EC" id="2.8.1.7" evidence="3"/>
<accession>A0ABX8XUI1</accession>
<proteinExistence type="inferred from homology"/>
<dbReference type="CDD" id="cd06453">
    <property type="entry name" value="SufS_like"/>
    <property type="match status" value="1"/>
</dbReference>
<dbReference type="PANTHER" id="PTHR43586:SF8">
    <property type="entry name" value="CYSTEINE DESULFURASE 1, CHLOROPLASTIC"/>
    <property type="match status" value="1"/>
</dbReference>
<evidence type="ECO:0000256" key="1">
    <source>
        <dbReference type="ARBA" id="ARBA00001933"/>
    </source>
</evidence>
<evidence type="ECO:0000313" key="8">
    <source>
        <dbReference type="EMBL" id="QYX79571.1"/>
    </source>
</evidence>
<evidence type="ECO:0000256" key="3">
    <source>
        <dbReference type="ARBA" id="ARBA00012239"/>
    </source>
</evidence>
<evidence type="ECO:0000256" key="5">
    <source>
        <dbReference type="ARBA" id="ARBA00022898"/>
    </source>
</evidence>
<dbReference type="InterPro" id="IPR000192">
    <property type="entry name" value="Aminotrans_V_dom"/>
</dbReference>
<dbReference type="PIRSF" id="PIRSF005572">
    <property type="entry name" value="NifS"/>
    <property type="match status" value="1"/>
</dbReference>
<feature type="domain" description="Aminotransferase class V" evidence="7">
    <location>
        <begin position="23"/>
        <end position="392"/>
    </location>
</feature>
<dbReference type="PANTHER" id="PTHR43586">
    <property type="entry name" value="CYSTEINE DESULFURASE"/>
    <property type="match status" value="1"/>
</dbReference>
<dbReference type="EMBL" id="CP080647">
    <property type="protein sequence ID" value="QYX79571.1"/>
    <property type="molecule type" value="Genomic_DNA"/>
</dbReference>
<organism evidence="8 9">
    <name type="scientific">Streptomyces akebiae</name>
    <dbReference type="NCBI Taxonomy" id="2865673"/>
    <lineage>
        <taxon>Bacteria</taxon>
        <taxon>Bacillati</taxon>
        <taxon>Actinomycetota</taxon>
        <taxon>Actinomycetes</taxon>
        <taxon>Kitasatosporales</taxon>
        <taxon>Streptomycetaceae</taxon>
        <taxon>Streptomyces</taxon>
    </lineage>
</organism>